<sequence length="779" mass="81532">MALYRKYRPATFSEVIGQEHVTRPLTNALNAGRINHAYLFSGPRGCGKTSSARIMARSLNCAEGPTATPCGKCNSCVSLAPGGAGNLDVTELDAASHNGVEDMRELRDRALYAPSESRYRVFIIDEAHMITSAGANALLKIVEEPPEHLVFIFATTEPEKVLGTIRSRTHHYPFRLLTPPDMRRLLENTCASEDVTVDDEVFPLVIRAGGGSPRDSLSVLDQLLAGCTDGHLTYELAVPLLGVTDSSLIDAAVEAIAGRDAAAMFTTVDHVVAAGHDPRRFVTDLLDRLRDLMVLQAVPTATASGLVDVPAAQAATLTDQAAAFTGRELPRLAALAADGLSQMRGATSPRLLLEILGARMLLPADPAPQTTGTPTPDDPPAAGGQGSGSQAAPSAGDSGTSAAARALARLERKRQQRQAAQHTSGTTAPTAAQPAHQPPQQPAPDERGQQQAQQSQQRPDPRQHRDSQAPHTPQQEQQTAPDHRQQQAPQQPTQQPAAPDNRRQQAPASQEAARDHADNPQESGQGHPAPAQPARQPAGEGGAAPDHGSGRTVDDPAELVRDRWEDIRAAAGQINPVTLVLCQGARVRGMRGDTLVLGHTTGALAKKLGEKDHSRVVAEAIAEITGLTLPVACEVASGPFESGAARRGTPPGDTADTHPDTSAEPPAVDDGDTETGGTGAATGQTGHRADSGQATTPARPRETQPRPAGADNRPQAVDRPAPEGTDTPGGAQSGSGGTDHPVTTPRPERQPADDGAGQPEQQHSGPVASTGWETPRPLG</sequence>
<comment type="function">
    <text evidence="11">DNA polymerase III is a complex, multichain enzyme responsible for most of the replicative synthesis in bacteria. This DNA polymerase also exhibits 3' to 5' exonuclease activity.</text>
</comment>
<dbReference type="FunFam" id="3.40.50.300:FF:000014">
    <property type="entry name" value="DNA polymerase III subunit gamma/tau"/>
    <property type="match status" value="1"/>
</dbReference>
<evidence type="ECO:0000256" key="4">
    <source>
        <dbReference type="ARBA" id="ARBA00022705"/>
    </source>
</evidence>
<dbReference type="GO" id="GO:0005524">
    <property type="term" value="F:ATP binding"/>
    <property type="evidence" value="ECO:0007669"/>
    <property type="project" value="UniProtKB-KW"/>
</dbReference>
<feature type="compositionally biased region" description="Polar residues" evidence="12">
    <location>
        <begin position="469"/>
        <end position="480"/>
    </location>
</feature>
<keyword evidence="3 11" id="KW-0548">Nucleotidyltransferase</keyword>
<dbReference type="SMART" id="SM00382">
    <property type="entry name" value="AAA"/>
    <property type="match status" value="1"/>
</dbReference>
<feature type="region of interest" description="Disordered" evidence="12">
    <location>
        <begin position="363"/>
        <end position="554"/>
    </location>
</feature>
<dbReference type="SUPFAM" id="SSF48019">
    <property type="entry name" value="post-AAA+ oligomerization domain-like"/>
    <property type="match status" value="1"/>
</dbReference>
<feature type="compositionally biased region" description="Basic and acidic residues" evidence="12">
    <location>
        <begin position="459"/>
        <end position="468"/>
    </location>
</feature>
<keyword evidence="8 11" id="KW-0067">ATP-binding</keyword>
<evidence type="ECO:0000256" key="11">
    <source>
        <dbReference type="RuleBase" id="RU364063"/>
    </source>
</evidence>
<dbReference type="EC" id="2.7.7.7" evidence="11"/>
<dbReference type="PANTHER" id="PTHR11669">
    <property type="entry name" value="REPLICATION FACTOR C / DNA POLYMERASE III GAMMA-TAU SUBUNIT"/>
    <property type="match status" value="1"/>
</dbReference>
<dbReference type="InterPro" id="IPR027417">
    <property type="entry name" value="P-loop_NTPase"/>
</dbReference>
<evidence type="ECO:0000256" key="9">
    <source>
        <dbReference type="ARBA" id="ARBA00022932"/>
    </source>
</evidence>
<dbReference type="Gene3D" id="1.20.272.10">
    <property type="match status" value="1"/>
</dbReference>
<dbReference type="InterPro" id="IPR050238">
    <property type="entry name" value="DNA_Rep/Repair_Clamp_Loader"/>
</dbReference>
<dbReference type="Gene3D" id="1.10.8.60">
    <property type="match status" value="1"/>
</dbReference>
<keyword evidence="15" id="KW-1185">Reference proteome</keyword>
<feature type="compositionally biased region" description="Low complexity" evidence="12">
    <location>
        <begin position="388"/>
        <end position="407"/>
    </location>
</feature>
<dbReference type="InterPro" id="IPR003593">
    <property type="entry name" value="AAA+_ATPase"/>
</dbReference>
<comment type="caution">
    <text evidence="14">The sequence shown here is derived from an EMBL/GenBank/DDBJ whole genome shotgun (WGS) entry which is preliminary data.</text>
</comment>
<evidence type="ECO:0000256" key="7">
    <source>
        <dbReference type="ARBA" id="ARBA00022833"/>
    </source>
</evidence>
<comment type="subunit">
    <text evidence="11">DNA polymerase III contains a core (composed of alpha, epsilon and theta chains) that associates with a tau subunit. This core dimerizes to form the POLIII' complex. PolIII' associates with the gamma complex (composed of gamma, delta, delta', psi and chi chains) and with the beta chain to form the complete DNA polymerase III complex.</text>
</comment>
<dbReference type="GO" id="GO:0003677">
    <property type="term" value="F:DNA binding"/>
    <property type="evidence" value="ECO:0007669"/>
    <property type="project" value="InterPro"/>
</dbReference>
<organism evidence="14 15">
    <name type="scientific">Corynebacterium mendelii</name>
    <dbReference type="NCBI Taxonomy" id="2765362"/>
    <lineage>
        <taxon>Bacteria</taxon>
        <taxon>Bacillati</taxon>
        <taxon>Actinomycetota</taxon>
        <taxon>Actinomycetes</taxon>
        <taxon>Mycobacteriales</taxon>
        <taxon>Corynebacteriaceae</taxon>
        <taxon>Corynebacterium</taxon>
    </lineage>
</organism>
<evidence type="ECO:0000256" key="8">
    <source>
        <dbReference type="ARBA" id="ARBA00022840"/>
    </source>
</evidence>
<keyword evidence="6 11" id="KW-0547">Nucleotide-binding</keyword>
<keyword evidence="9 11" id="KW-0239">DNA-directed DNA polymerase</keyword>
<dbReference type="CDD" id="cd00009">
    <property type="entry name" value="AAA"/>
    <property type="match status" value="1"/>
</dbReference>
<dbReference type="InterPro" id="IPR008921">
    <property type="entry name" value="DNA_pol3_clamp-load_cplx_C"/>
</dbReference>
<dbReference type="AlphaFoldDB" id="A0A939IV01"/>
<dbReference type="NCBIfam" id="NF005846">
    <property type="entry name" value="PRK07764.1-6"/>
    <property type="match status" value="1"/>
</dbReference>
<feature type="compositionally biased region" description="Low complexity" evidence="12">
    <location>
        <begin position="363"/>
        <end position="375"/>
    </location>
</feature>
<gene>
    <name evidence="11" type="primary">dnaX</name>
    <name evidence="14" type="ORF">JZY06_03710</name>
</gene>
<reference evidence="14" key="1">
    <citation type="submission" date="2021-03" db="EMBL/GenBank/DDBJ databases">
        <authorList>
            <person name="Sun Q."/>
        </authorList>
    </citation>
    <scope>NUCLEOTIDE SEQUENCE</scope>
    <source>
        <strain evidence="14">CCM 8862</strain>
    </source>
</reference>
<evidence type="ECO:0000313" key="15">
    <source>
        <dbReference type="Proteomes" id="UP000664332"/>
    </source>
</evidence>
<dbReference type="GO" id="GO:0009360">
    <property type="term" value="C:DNA polymerase III complex"/>
    <property type="evidence" value="ECO:0007669"/>
    <property type="project" value="InterPro"/>
</dbReference>
<evidence type="ECO:0000313" key="14">
    <source>
        <dbReference type="EMBL" id="MBN9643731.1"/>
    </source>
</evidence>
<evidence type="ECO:0000256" key="6">
    <source>
        <dbReference type="ARBA" id="ARBA00022741"/>
    </source>
</evidence>
<dbReference type="GO" id="GO:0003887">
    <property type="term" value="F:DNA-directed DNA polymerase activity"/>
    <property type="evidence" value="ECO:0007669"/>
    <property type="project" value="UniProtKB-KW"/>
</dbReference>
<dbReference type="Gene3D" id="3.40.50.300">
    <property type="entry name" value="P-loop containing nucleotide triphosphate hydrolases"/>
    <property type="match status" value="1"/>
</dbReference>
<dbReference type="SUPFAM" id="SSF52540">
    <property type="entry name" value="P-loop containing nucleoside triphosphate hydrolases"/>
    <property type="match status" value="1"/>
</dbReference>
<feature type="compositionally biased region" description="Low complexity" evidence="12">
    <location>
        <begin position="486"/>
        <end position="499"/>
    </location>
</feature>
<keyword evidence="7" id="KW-0862">Zinc</keyword>
<evidence type="ECO:0000256" key="2">
    <source>
        <dbReference type="ARBA" id="ARBA00022679"/>
    </source>
</evidence>
<dbReference type="CDD" id="cd18137">
    <property type="entry name" value="HLD_clamp_pol_III_gamma_tau"/>
    <property type="match status" value="1"/>
</dbReference>
<dbReference type="PANTHER" id="PTHR11669:SF0">
    <property type="entry name" value="PROTEIN STICHEL-LIKE 2"/>
    <property type="match status" value="1"/>
</dbReference>
<dbReference type="InterPro" id="IPR022754">
    <property type="entry name" value="DNA_pol_III_gamma-3"/>
</dbReference>
<evidence type="ECO:0000259" key="13">
    <source>
        <dbReference type="SMART" id="SM00382"/>
    </source>
</evidence>
<dbReference type="Pfam" id="PF12169">
    <property type="entry name" value="DNA_pol3_gamma3"/>
    <property type="match status" value="1"/>
</dbReference>
<name>A0A939IV01_9CORY</name>
<proteinExistence type="inferred from homology"/>
<dbReference type="GO" id="GO:0006261">
    <property type="term" value="P:DNA-templated DNA replication"/>
    <property type="evidence" value="ECO:0007669"/>
    <property type="project" value="TreeGrafter"/>
</dbReference>
<keyword evidence="4 11" id="KW-0235">DNA replication</keyword>
<keyword evidence="5" id="KW-0479">Metal-binding</keyword>
<dbReference type="EMBL" id="JAFLEQ010000008">
    <property type="protein sequence ID" value="MBN9643731.1"/>
    <property type="molecule type" value="Genomic_DNA"/>
</dbReference>
<dbReference type="Pfam" id="PF13177">
    <property type="entry name" value="DNA_pol3_delta2"/>
    <property type="match status" value="1"/>
</dbReference>
<evidence type="ECO:0000256" key="1">
    <source>
        <dbReference type="ARBA" id="ARBA00006360"/>
    </source>
</evidence>
<feature type="non-terminal residue" evidence="14">
    <location>
        <position position="779"/>
    </location>
</feature>
<evidence type="ECO:0000256" key="10">
    <source>
        <dbReference type="ARBA" id="ARBA00049244"/>
    </source>
</evidence>
<feature type="compositionally biased region" description="Low complexity" evidence="12">
    <location>
        <begin position="449"/>
        <end position="458"/>
    </location>
</feature>
<comment type="catalytic activity">
    <reaction evidence="10 11">
        <text>DNA(n) + a 2'-deoxyribonucleoside 5'-triphosphate = DNA(n+1) + diphosphate</text>
        <dbReference type="Rhea" id="RHEA:22508"/>
        <dbReference type="Rhea" id="RHEA-COMP:17339"/>
        <dbReference type="Rhea" id="RHEA-COMP:17340"/>
        <dbReference type="ChEBI" id="CHEBI:33019"/>
        <dbReference type="ChEBI" id="CHEBI:61560"/>
        <dbReference type="ChEBI" id="CHEBI:173112"/>
        <dbReference type="EC" id="2.7.7.7"/>
    </reaction>
</comment>
<comment type="similarity">
    <text evidence="1 11">Belongs to the DnaX/STICHEL family.</text>
</comment>
<dbReference type="GO" id="GO:0046872">
    <property type="term" value="F:metal ion binding"/>
    <property type="evidence" value="ECO:0007669"/>
    <property type="project" value="UniProtKB-KW"/>
</dbReference>
<feature type="domain" description="AAA+ ATPase" evidence="13">
    <location>
        <begin position="34"/>
        <end position="177"/>
    </location>
</feature>
<dbReference type="NCBIfam" id="TIGR02397">
    <property type="entry name" value="dnaX_nterm"/>
    <property type="match status" value="1"/>
</dbReference>
<protein>
    <recommendedName>
        <fullName evidence="11">DNA polymerase III subunit gamma/tau</fullName>
        <ecNumber evidence="11">2.7.7.7</ecNumber>
    </recommendedName>
</protein>
<accession>A0A939IV01</accession>
<dbReference type="Proteomes" id="UP000664332">
    <property type="component" value="Unassembled WGS sequence"/>
</dbReference>
<evidence type="ECO:0000256" key="3">
    <source>
        <dbReference type="ARBA" id="ARBA00022695"/>
    </source>
</evidence>
<keyword evidence="2 11" id="KW-0808">Transferase</keyword>
<dbReference type="InterPro" id="IPR045085">
    <property type="entry name" value="HLD_clamp_pol_III_gamma_tau"/>
</dbReference>
<dbReference type="InterPro" id="IPR012763">
    <property type="entry name" value="DNA_pol_III_sug/sutau_N"/>
</dbReference>
<evidence type="ECO:0000256" key="5">
    <source>
        <dbReference type="ARBA" id="ARBA00022723"/>
    </source>
</evidence>
<feature type="compositionally biased region" description="Low complexity" evidence="12">
    <location>
        <begin position="417"/>
        <end position="435"/>
    </location>
</feature>
<evidence type="ECO:0000256" key="12">
    <source>
        <dbReference type="SAM" id="MobiDB-lite"/>
    </source>
</evidence>
<feature type="compositionally biased region" description="Low complexity" evidence="12">
    <location>
        <begin position="524"/>
        <end position="538"/>
    </location>
</feature>
<dbReference type="RefSeq" id="WP_207118469.1">
    <property type="nucleotide sequence ID" value="NZ_JAFLEQ010000008.1"/>
</dbReference>
<feature type="region of interest" description="Disordered" evidence="12">
    <location>
        <begin position="641"/>
        <end position="779"/>
    </location>
</feature>